<dbReference type="STRING" id="4536.A0A0E0IRG9"/>
<dbReference type="OMA" id="VAPCDVK"/>
<dbReference type="PANTHER" id="PTHR15454">
    <property type="entry name" value="NISCHARIN RELATED"/>
    <property type="match status" value="1"/>
</dbReference>
<dbReference type="InterPro" id="IPR032675">
    <property type="entry name" value="LRR_dom_sf"/>
</dbReference>
<dbReference type="Gramene" id="ONIVA10G07760.1">
    <property type="protein sequence ID" value="ONIVA10G07760.1"/>
    <property type="gene ID" value="ONIVA10G07760"/>
</dbReference>
<dbReference type="SMART" id="SM00369">
    <property type="entry name" value="LRR_TYP"/>
    <property type="match status" value="3"/>
</dbReference>
<name>A0A0E0IRG9_ORYNI</name>
<dbReference type="eggNOG" id="KOG0531">
    <property type="taxonomic scope" value="Eukaryota"/>
</dbReference>
<keyword evidence="1" id="KW-0433">Leucine-rich repeat</keyword>
<dbReference type="GO" id="GO:0005737">
    <property type="term" value="C:cytoplasm"/>
    <property type="evidence" value="ECO:0007669"/>
    <property type="project" value="TreeGrafter"/>
</dbReference>
<dbReference type="AlphaFoldDB" id="A0A0E0IRG9"/>
<keyword evidence="2" id="KW-0677">Repeat</keyword>
<dbReference type="Pfam" id="PF13855">
    <property type="entry name" value="LRR_8"/>
    <property type="match status" value="1"/>
</dbReference>
<evidence type="ECO:0000256" key="2">
    <source>
        <dbReference type="ARBA" id="ARBA00022737"/>
    </source>
</evidence>
<dbReference type="PANTHER" id="PTHR15454:SF43">
    <property type="entry name" value="LEUCINE RICH REPEAT FAMILY PROTEIN, EXPRESSED"/>
    <property type="match status" value="1"/>
</dbReference>
<evidence type="ECO:0000256" key="3">
    <source>
        <dbReference type="SAM" id="MobiDB-lite"/>
    </source>
</evidence>
<dbReference type="Gene3D" id="3.80.10.10">
    <property type="entry name" value="Ribonuclease Inhibitor"/>
    <property type="match status" value="2"/>
</dbReference>
<sequence length="716" mass="74961">MCARGTIGAGGGAAVDLAAEQEYKSSTGEASDSEFGLLLPGERKGKVCQDGSAAASPANLRSLWPSPWRRRRLAPMRCIPGLLAGRRKKRVVADAKKASGDCPKVKPVEFIDSPAAECGDGKVAPCDVKVVVDDTVVTALAATKGGGGGDDHGGDMALAKRGSMSSDFEFEFHAHEKPDGHGVPAGASPDAVIASGKEVVVADASPKLKRSCSNIETKRPGAHDAAAEAAPARSRSYGDLGNLPGGGGGGISLETTPRGAAPQAEASPASVRTSRTADRVMLKKRSSSQVLPSRSRKLWWRLFLWSHRNLHRPSPATRPAAAACTPAGHHGGGGGYTSDTLEEGPATAAADRKNKKVMVDDSPPIPNQWVAFSADNSLHDRISAWVNSIDNDTFRIAEEDDDDDHHHHHYHGDADDDDGEHAMEHGDCVARAPRALEIGESSGKGHGKSKRSTAADEVAQANTIIQSLNAFSSVAHISGMGLKVVPMIAPFSSLRAINLSGNFIVHISPGSLPKGLHSLDLSRNKIANIEGLRELTKLRVLNLSYNRISRIGHGLSGCTALRELYLAGNKISDVEGLHRLLKLAVLDLGFNKVTTARALGQLVANYHSLRALNLVGNPVQANVGDDALRRAVTGLLPHLAYLNKQPVKPRGAAPADGAVSRAALEAGGAGGGSRSARKRSSAAAASRRLGQRGEGSGSGRSRSKGRQPSSSLPARR</sequence>
<dbReference type="FunFam" id="3.80.10.10:FF:000200">
    <property type="entry name" value="Outer arm dynein light chain 1 protein"/>
    <property type="match status" value="1"/>
</dbReference>
<feature type="compositionally biased region" description="Low complexity" evidence="3">
    <location>
        <begin position="313"/>
        <end position="328"/>
    </location>
</feature>
<reference evidence="4" key="2">
    <citation type="submission" date="2018-04" db="EMBL/GenBank/DDBJ databases">
        <title>OnivRS2 (Oryza nivara Reference Sequence Version 2).</title>
        <authorList>
            <person name="Zhang J."/>
            <person name="Kudrna D."/>
            <person name="Lee S."/>
            <person name="Talag J."/>
            <person name="Rajasekar S."/>
            <person name="Welchert J."/>
            <person name="Hsing Y.-I."/>
            <person name="Wing R.A."/>
        </authorList>
    </citation>
    <scope>NUCLEOTIDE SEQUENCE [LARGE SCALE GENOMIC DNA]</scope>
</reference>
<dbReference type="SUPFAM" id="SSF52075">
    <property type="entry name" value="Outer arm dynein light chain 1"/>
    <property type="match status" value="1"/>
</dbReference>
<feature type="region of interest" description="Disordered" evidence="3">
    <location>
        <begin position="313"/>
        <end position="361"/>
    </location>
</feature>
<keyword evidence="5" id="KW-1185">Reference proteome</keyword>
<evidence type="ECO:0000256" key="1">
    <source>
        <dbReference type="ARBA" id="ARBA00022614"/>
    </source>
</evidence>
<dbReference type="InterPro" id="IPR001611">
    <property type="entry name" value="Leu-rich_rpt"/>
</dbReference>
<reference evidence="4" key="1">
    <citation type="submission" date="2015-04" db="UniProtKB">
        <authorList>
            <consortium name="EnsemblPlants"/>
        </authorList>
    </citation>
    <scope>IDENTIFICATION</scope>
    <source>
        <strain evidence="4">SL10</strain>
    </source>
</reference>
<feature type="compositionally biased region" description="Low complexity" evidence="3">
    <location>
        <begin position="706"/>
        <end position="716"/>
    </location>
</feature>
<accession>A0A0E0IRG9</accession>
<dbReference type="Proteomes" id="UP000006591">
    <property type="component" value="Chromosome 10"/>
</dbReference>
<evidence type="ECO:0000313" key="5">
    <source>
        <dbReference type="Proteomes" id="UP000006591"/>
    </source>
</evidence>
<proteinExistence type="predicted"/>
<feature type="compositionally biased region" description="Basic and acidic residues" evidence="3">
    <location>
        <begin position="216"/>
        <end position="226"/>
    </location>
</feature>
<feature type="compositionally biased region" description="Low complexity" evidence="3">
    <location>
        <begin position="227"/>
        <end position="242"/>
    </location>
</feature>
<dbReference type="InterPro" id="IPR003591">
    <property type="entry name" value="Leu-rich_rpt_typical-subtyp"/>
</dbReference>
<feature type="region of interest" description="Disordered" evidence="3">
    <location>
        <begin position="214"/>
        <end position="288"/>
    </location>
</feature>
<dbReference type="SMART" id="SM00365">
    <property type="entry name" value="LRR_SD22"/>
    <property type="match status" value="4"/>
</dbReference>
<evidence type="ECO:0000313" key="4">
    <source>
        <dbReference type="EnsemblPlants" id="ONIVA10G07760.1"/>
    </source>
</evidence>
<feature type="region of interest" description="Disordered" evidence="3">
    <location>
        <begin position="403"/>
        <end position="423"/>
    </location>
</feature>
<dbReference type="PROSITE" id="PS51450">
    <property type="entry name" value="LRR"/>
    <property type="match status" value="3"/>
</dbReference>
<dbReference type="EnsemblPlants" id="ONIVA10G07760.1">
    <property type="protein sequence ID" value="ONIVA10G07760.1"/>
    <property type="gene ID" value="ONIVA10G07760"/>
</dbReference>
<organism evidence="4">
    <name type="scientific">Oryza nivara</name>
    <name type="common">Indian wild rice</name>
    <name type="synonym">Oryza sativa f. spontanea</name>
    <dbReference type="NCBI Taxonomy" id="4536"/>
    <lineage>
        <taxon>Eukaryota</taxon>
        <taxon>Viridiplantae</taxon>
        <taxon>Streptophyta</taxon>
        <taxon>Embryophyta</taxon>
        <taxon>Tracheophyta</taxon>
        <taxon>Spermatophyta</taxon>
        <taxon>Magnoliopsida</taxon>
        <taxon>Liliopsida</taxon>
        <taxon>Poales</taxon>
        <taxon>Poaceae</taxon>
        <taxon>BOP clade</taxon>
        <taxon>Oryzoideae</taxon>
        <taxon>Oryzeae</taxon>
        <taxon>Oryzinae</taxon>
        <taxon>Oryza</taxon>
    </lineage>
</organism>
<dbReference type="FunFam" id="3.80.10.10:FF:000505">
    <property type="entry name" value="Outer arm dynein light chain 1 protein"/>
    <property type="match status" value="1"/>
</dbReference>
<feature type="region of interest" description="Disordered" evidence="3">
    <location>
        <begin position="665"/>
        <end position="716"/>
    </location>
</feature>
<protein>
    <submittedName>
        <fullName evidence="4">Uncharacterized protein</fullName>
    </submittedName>
</protein>